<dbReference type="InterPro" id="IPR052048">
    <property type="entry name" value="ST_Response_Regulator"/>
</dbReference>
<dbReference type="STRING" id="1618345.UT18_C0001G0042"/>
<keyword evidence="1" id="KW-0597">Phosphoprotein</keyword>
<evidence type="ECO:0000259" key="2">
    <source>
        <dbReference type="PROSITE" id="PS50110"/>
    </source>
</evidence>
<dbReference type="PROSITE" id="PS50110">
    <property type="entry name" value="RESPONSE_REGULATORY"/>
    <property type="match status" value="1"/>
</dbReference>
<dbReference type="Pfam" id="PF00072">
    <property type="entry name" value="Response_reg"/>
    <property type="match status" value="1"/>
</dbReference>
<protein>
    <submittedName>
        <fullName evidence="3">Response regulator receiver protein</fullName>
    </submittedName>
</protein>
<sequence>MKVLITDDSEFMRLIIKAALQEVDPNLEIFEAENGDVAVEIYRENRPEMVFLDIIMPVKNGIMAMEEIRQLNPNVKIVIVTSVGQEEMVNKANELGVNAFIPKPFQPQEIKDVFTQLRGM</sequence>
<feature type="domain" description="Response regulatory" evidence="2">
    <location>
        <begin position="2"/>
        <end position="118"/>
    </location>
</feature>
<comment type="caution">
    <text evidence="3">The sequence shown here is derived from an EMBL/GenBank/DDBJ whole genome shotgun (WGS) entry which is preliminary data.</text>
</comment>
<dbReference type="SUPFAM" id="SSF52172">
    <property type="entry name" value="CheY-like"/>
    <property type="match status" value="1"/>
</dbReference>
<feature type="modified residue" description="4-aspartylphosphate" evidence="1">
    <location>
        <position position="53"/>
    </location>
</feature>
<dbReference type="InterPro" id="IPR011006">
    <property type="entry name" value="CheY-like_superfamily"/>
</dbReference>
<dbReference type="PANTHER" id="PTHR43228:SF1">
    <property type="entry name" value="TWO-COMPONENT RESPONSE REGULATOR ARR22"/>
    <property type="match status" value="1"/>
</dbReference>
<dbReference type="Gene3D" id="3.40.50.2300">
    <property type="match status" value="1"/>
</dbReference>
<dbReference type="AlphaFoldDB" id="A0A0G0M574"/>
<accession>A0A0G0M574</accession>
<dbReference type="SMART" id="SM00448">
    <property type="entry name" value="REC"/>
    <property type="match status" value="1"/>
</dbReference>
<evidence type="ECO:0000313" key="4">
    <source>
        <dbReference type="Proteomes" id="UP000034207"/>
    </source>
</evidence>
<dbReference type="Proteomes" id="UP000034207">
    <property type="component" value="Unassembled WGS sequence"/>
</dbReference>
<dbReference type="PATRIC" id="fig|1618345.3.peg.48"/>
<reference evidence="3 4" key="1">
    <citation type="journal article" date="2015" name="Nature">
        <title>rRNA introns, odd ribosomes, and small enigmatic genomes across a large radiation of phyla.</title>
        <authorList>
            <person name="Brown C.T."/>
            <person name="Hug L.A."/>
            <person name="Thomas B.C."/>
            <person name="Sharon I."/>
            <person name="Castelle C.J."/>
            <person name="Singh A."/>
            <person name="Wilkins M.J."/>
            <person name="Williams K.H."/>
            <person name="Banfield J.F."/>
        </authorList>
    </citation>
    <scope>NUCLEOTIDE SEQUENCE [LARGE SCALE GENOMIC DNA]</scope>
</reference>
<organism evidence="3 4">
    <name type="scientific">candidate division CPR2 bacterium GW2011_GWC2_39_10</name>
    <dbReference type="NCBI Taxonomy" id="1618345"/>
    <lineage>
        <taxon>Bacteria</taxon>
        <taxon>Bacteria division CPR2</taxon>
    </lineage>
</organism>
<dbReference type="EMBL" id="LBVV01000001">
    <property type="protein sequence ID" value="KKQ95455.1"/>
    <property type="molecule type" value="Genomic_DNA"/>
</dbReference>
<gene>
    <name evidence="3" type="ORF">UT18_C0001G0042</name>
</gene>
<name>A0A0G0M574_UNCC2</name>
<dbReference type="PANTHER" id="PTHR43228">
    <property type="entry name" value="TWO-COMPONENT RESPONSE REGULATOR"/>
    <property type="match status" value="1"/>
</dbReference>
<dbReference type="InterPro" id="IPR001789">
    <property type="entry name" value="Sig_transdc_resp-reg_receiver"/>
</dbReference>
<dbReference type="GO" id="GO:0000160">
    <property type="term" value="P:phosphorelay signal transduction system"/>
    <property type="evidence" value="ECO:0007669"/>
    <property type="project" value="InterPro"/>
</dbReference>
<evidence type="ECO:0000256" key="1">
    <source>
        <dbReference type="PROSITE-ProRule" id="PRU00169"/>
    </source>
</evidence>
<evidence type="ECO:0000313" key="3">
    <source>
        <dbReference type="EMBL" id="KKQ95455.1"/>
    </source>
</evidence>
<proteinExistence type="predicted"/>